<organism evidence="1 2">
    <name type="scientific">Irpex rosettiformis</name>
    <dbReference type="NCBI Taxonomy" id="378272"/>
    <lineage>
        <taxon>Eukaryota</taxon>
        <taxon>Fungi</taxon>
        <taxon>Dikarya</taxon>
        <taxon>Basidiomycota</taxon>
        <taxon>Agaricomycotina</taxon>
        <taxon>Agaricomycetes</taxon>
        <taxon>Polyporales</taxon>
        <taxon>Irpicaceae</taxon>
        <taxon>Irpex</taxon>
    </lineage>
</organism>
<dbReference type="Proteomes" id="UP001055072">
    <property type="component" value="Unassembled WGS sequence"/>
</dbReference>
<protein>
    <submittedName>
        <fullName evidence="1">Uncharacterized protein</fullName>
    </submittedName>
</protein>
<reference evidence="1" key="1">
    <citation type="journal article" date="2021" name="Environ. Microbiol.">
        <title>Gene family expansions and transcriptome signatures uncover fungal adaptations to wood decay.</title>
        <authorList>
            <person name="Hage H."/>
            <person name="Miyauchi S."/>
            <person name="Viragh M."/>
            <person name="Drula E."/>
            <person name="Min B."/>
            <person name="Chaduli D."/>
            <person name="Navarro D."/>
            <person name="Favel A."/>
            <person name="Norest M."/>
            <person name="Lesage-Meessen L."/>
            <person name="Balint B."/>
            <person name="Merenyi Z."/>
            <person name="de Eugenio L."/>
            <person name="Morin E."/>
            <person name="Martinez A.T."/>
            <person name="Baldrian P."/>
            <person name="Stursova M."/>
            <person name="Martinez M.J."/>
            <person name="Novotny C."/>
            <person name="Magnuson J.K."/>
            <person name="Spatafora J.W."/>
            <person name="Maurice S."/>
            <person name="Pangilinan J."/>
            <person name="Andreopoulos W."/>
            <person name="LaButti K."/>
            <person name="Hundley H."/>
            <person name="Na H."/>
            <person name="Kuo A."/>
            <person name="Barry K."/>
            <person name="Lipzen A."/>
            <person name="Henrissat B."/>
            <person name="Riley R."/>
            <person name="Ahrendt S."/>
            <person name="Nagy L.G."/>
            <person name="Grigoriev I.V."/>
            <person name="Martin F."/>
            <person name="Rosso M.N."/>
        </authorList>
    </citation>
    <scope>NUCLEOTIDE SEQUENCE</scope>
    <source>
        <strain evidence="1">CBS 384.51</strain>
    </source>
</reference>
<sequence length="194" mass="20498">MHPAKAQPDSGDTRGSSGGDTTRHDELPLLNTNPEIELTQTRCASGDDSQKHNSGDSPSASKMCSSGSSNLNVIYQTLLTKPPGPSEAVYRKRLADSEKSSSDNLSLLTNVDPSSFTGLVQLSDDSYAARYLAGIVPYPSLPSFGSVIPSSESLSDILGLSVGDQLFPSVSSNILRKPESIRLSNGAVRRDGRA</sequence>
<name>A0ACB8UDH7_9APHY</name>
<accession>A0ACB8UDH7</accession>
<evidence type="ECO:0000313" key="2">
    <source>
        <dbReference type="Proteomes" id="UP001055072"/>
    </source>
</evidence>
<keyword evidence="2" id="KW-1185">Reference proteome</keyword>
<dbReference type="EMBL" id="MU274904">
    <property type="protein sequence ID" value="KAI0092301.1"/>
    <property type="molecule type" value="Genomic_DNA"/>
</dbReference>
<gene>
    <name evidence="1" type="ORF">BDY19DRAFT_903996</name>
</gene>
<comment type="caution">
    <text evidence="1">The sequence shown here is derived from an EMBL/GenBank/DDBJ whole genome shotgun (WGS) entry which is preliminary data.</text>
</comment>
<proteinExistence type="predicted"/>
<evidence type="ECO:0000313" key="1">
    <source>
        <dbReference type="EMBL" id="KAI0092301.1"/>
    </source>
</evidence>